<evidence type="ECO:0000313" key="1">
    <source>
        <dbReference type="Proteomes" id="UP000095282"/>
    </source>
</evidence>
<keyword evidence="1" id="KW-1185">Reference proteome</keyword>
<dbReference type="AlphaFoldDB" id="A0A1I7TN38"/>
<sequence length="142" mass="16580">MMNSSESWFNCLSENDVQHIWNETKEGVATALDYIEIADGLFLEEDLEPRGYHIRPATAEWHSLLIRNIKDSTKRFLATFEAVYAVHNEKSEEEKQDLRQSIIRRDQTIVNGVQLPPDFKHEFFVPGWNLYVYPPNAEPENV</sequence>
<dbReference type="WBParaSite" id="Csp11.Scaffold629.g10077.t1">
    <property type="protein sequence ID" value="Csp11.Scaffold629.g10077.t1"/>
    <property type="gene ID" value="Csp11.Scaffold629.g10077"/>
</dbReference>
<proteinExistence type="predicted"/>
<accession>A0A1I7TN38</accession>
<protein>
    <submittedName>
        <fullName evidence="2">Ring_hydroxyl_A domain-containing protein</fullName>
    </submittedName>
</protein>
<organism evidence="1 2">
    <name type="scientific">Caenorhabditis tropicalis</name>
    <dbReference type="NCBI Taxonomy" id="1561998"/>
    <lineage>
        <taxon>Eukaryota</taxon>
        <taxon>Metazoa</taxon>
        <taxon>Ecdysozoa</taxon>
        <taxon>Nematoda</taxon>
        <taxon>Chromadorea</taxon>
        <taxon>Rhabditida</taxon>
        <taxon>Rhabditina</taxon>
        <taxon>Rhabditomorpha</taxon>
        <taxon>Rhabditoidea</taxon>
        <taxon>Rhabditidae</taxon>
        <taxon>Peloderinae</taxon>
        <taxon>Caenorhabditis</taxon>
    </lineage>
</organism>
<dbReference type="Proteomes" id="UP000095282">
    <property type="component" value="Unplaced"/>
</dbReference>
<reference evidence="2" key="1">
    <citation type="submission" date="2016-11" db="UniProtKB">
        <authorList>
            <consortium name="WormBaseParasite"/>
        </authorList>
    </citation>
    <scope>IDENTIFICATION</scope>
</reference>
<evidence type="ECO:0000313" key="2">
    <source>
        <dbReference type="WBParaSite" id="Csp11.Scaffold629.g10077.t1"/>
    </source>
</evidence>
<name>A0A1I7TN38_9PELO</name>